<evidence type="ECO:0000256" key="6">
    <source>
        <dbReference type="SAM" id="Phobius"/>
    </source>
</evidence>
<accession>A0A7W2A8A9</accession>
<dbReference type="GO" id="GO:0005886">
    <property type="term" value="C:plasma membrane"/>
    <property type="evidence" value="ECO:0007669"/>
    <property type="project" value="UniProtKB-SubCell"/>
</dbReference>
<evidence type="ECO:0000256" key="4">
    <source>
        <dbReference type="ARBA" id="ARBA00022989"/>
    </source>
</evidence>
<dbReference type="RefSeq" id="WP_181751703.1">
    <property type="nucleotide sequence ID" value="NZ_JACEIQ010000007.1"/>
</dbReference>
<dbReference type="Pfam" id="PF09678">
    <property type="entry name" value="Caa3_CtaG"/>
    <property type="match status" value="1"/>
</dbReference>
<dbReference type="InterPro" id="IPR019108">
    <property type="entry name" value="Caa3_assmbl_CtaG-rel"/>
</dbReference>
<evidence type="ECO:0000256" key="3">
    <source>
        <dbReference type="ARBA" id="ARBA00022692"/>
    </source>
</evidence>
<evidence type="ECO:0000313" key="8">
    <source>
        <dbReference type="Proteomes" id="UP000535491"/>
    </source>
</evidence>
<comment type="subcellular location">
    <subcellularLocation>
        <location evidence="1">Cell membrane</location>
        <topology evidence="1">Multi-pass membrane protein</topology>
    </subcellularLocation>
</comment>
<evidence type="ECO:0000256" key="2">
    <source>
        <dbReference type="ARBA" id="ARBA00022475"/>
    </source>
</evidence>
<comment type="caution">
    <text evidence="7">The sequence shown here is derived from an EMBL/GenBank/DDBJ whole genome shotgun (WGS) entry which is preliminary data.</text>
</comment>
<evidence type="ECO:0000256" key="5">
    <source>
        <dbReference type="ARBA" id="ARBA00023136"/>
    </source>
</evidence>
<protein>
    <submittedName>
        <fullName evidence="7">Cytochrome c oxidase assembly protein</fullName>
    </submittedName>
</protein>
<feature type="transmembrane region" description="Helical" evidence="6">
    <location>
        <begin position="192"/>
        <end position="214"/>
    </location>
</feature>
<keyword evidence="4 6" id="KW-1133">Transmembrane helix</keyword>
<gene>
    <name evidence="7" type="ORF">H1191_09115</name>
</gene>
<keyword evidence="8" id="KW-1185">Reference proteome</keyword>
<organism evidence="7 8">
    <name type="scientific">Paenactinomyces guangxiensis</name>
    <dbReference type="NCBI Taxonomy" id="1490290"/>
    <lineage>
        <taxon>Bacteria</taxon>
        <taxon>Bacillati</taxon>
        <taxon>Bacillota</taxon>
        <taxon>Bacilli</taxon>
        <taxon>Bacillales</taxon>
        <taxon>Thermoactinomycetaceae</taxon>
        <taxon>Paenactinomyces</taxon>
    </lineage>
</organism>
<dbReference type="EMBL" id="JACEIQ010000007">
    <property type="protein sequence ID" value="MBA4494465.1"/>
    <property type="molecule type" value="Genomic_DNA"/>
</dbReference>
<dbReference type="Proteomes" id="UP000535491">
    <property type="component" value="Unassembled WGS sequence"/>
</dbReference>
<feature type="transmembrane region" description="Helical" evidence="6">
    <location>
        <begin position="126"/>
        <end position="145"/>
    </location>
</feature>
<proteinExistence type="predicted"/>
<keyword evidence="2" id="KW-1003">Cell membrane</keyword>
<feature type="transmembrane region" description="Helical" evidence="6">
    <location>
        <begin position="87"/>
        <end position="106"/>
    </location>
</feature>
<reference evidence="7 8" key="1">
    <citation type="submission" date="2020-07" db="EMBL/GenBank/DDBJ databases">
        <authorList>
            <person name="Feng H."/>
        </authorList>
    </citation>
    <scope>NUCLEOTIDE SEQUENCE [LARGE SCALE GENOMIC DNA]</scope>
    <source>
        <strain evidence="8">s-10</strain>
    </source>
</reference>
<feature type="transmembrane region" description="Helical" evidence="6">
    <location>
        <begin position="54"/>
        <end position="75"/>
    </location>
</feature>
<evidence type="ECO:0000256" key="1">
    <source>
        <dbReference type="ARBA" id="ARBA00004651"/>
    </source>
</evidence>
<name>A0A7W2A8A9_9BACL</name>
<sequence length="285" mass="32706">MSVQEFFQLFLFAANWDFKLNLLFLLGAVLYLLFTGPWKRLFPGSEPVPGLTKVYFLLGWIIYYFAMGSPLNLLAHELFSMHMLQMSLLYFAMPPLLILGLPAYMLRPLLKVHWLRVIGKFFTRPLITLFFFNGLISFYHVPVIFDSIMGSYLLHIVSHALLLFAAACMWWPVVGPVPELDRVKPLHKLALIFGNGVLLTPACAIITFTDIVLFDTYAKMSTLVPVMSPIHDQQLGGVIMKIMQEIVYITAIGCVFLQWIRIQRARDEAEMLEWEKSQNPTLQNN</sequence>
<feature type="transmembrane region" description="Helical" evidence="6">
    <location>
        <begin position="9"/>
        <end position="34"/>
    </location>
</feature>
<keyword evidence="3 6" id="KW-0812">Transmembrane</keyword>
<feature type="transmembrane region" description="Helical" evidence="6">
    <location>
        <begin position="152"/>
        <end position="172"/>
    </location>
</feature>
<dbReference type="AlphaFoldDB" id="A0A7W2A8A9"/>
<evidence type="ECO:0000313" key="7">
    <source>
        <dbReference type="EMBL" id="MBA4494465.1"/>
    </source>
</evidence>
<keyword evidence="5 6" id="KW-0472">Membrane</keyword>